<dbReference type="InterPro" id="IPR050422">
    <property type="entry name" value="X-Pro_aminopeptidase_P"/>
</dbReference>
<dbReference type="PANTHER" id="PTHR43763:SF6">
    <property type="entry name" value="XAA-PRO AMINOPEPTIDASE 1"/>
    <property type="match status" value="1"/>
</dbReference>
<dbReference type="InterPro" id="IPR036005">
    <property type="entry name" value="Creatinase/aminopeptidase-like"/>
</dbReference>
<dbReference type="AlphaFoldDB" id="A0A173RMV4"/>
<comment type="similarity">
    <text evidence="1">Belongs to the peptidase M24B family.</text>
</comment>
<dbReference type="Pfam" id="PF00557">
    <property type="entry name" value="Peptidase_M24"/>
    <property type="match status" value="1"/>
</dbReference>
<proteinExistence type="inferred from homology"/>
<dbReference type="InterPro" id="IPR000587">
    <property type="entry name" value="Creatinase_N"/>
</dbReference>
<dbReference type="GO" id="GO:0046872">
    <property type="term" value="F:metal ion binding"/>
    <property type="evidence" value="ECO:0007669"/>
    <property type="project" value="UniProtKB-KW"/>
</dbReference>
<dbReference type="FunFam" id="3.40.350.10:FF:000003">
    <property type="entry name" value="Xaa-pro aminopeptidase P"/>
    <property type="match status" value="1"/>
</dbReference>
<dbReference type="InterPro" id="IPR029149">
    <property type="entry name" value="Creatin/AminoP/Spt16_N"/>
</dbReference>
<evidence type="ECO:0000313" key="11">
    <source>
        <dbReference type="Proteomes" id="UP000095597"/>
    </source>
</evidence>
<organism evidence="8 11">
    <name type="scientific">Dorea longicatena</name>
    <dbReference type="NCBI Taxonomy" id="88431"/>
    <lineage>
        <taxon>Bacteria</taxon>
        <taxon>Bacillati</taxon>
        <taxon>Bacillota</taxon>
        <taxon>Clostridia</taxon>
        <taxon>Lachnospirales</taxon>
        <taxon>Lachnospiraceae</taxon>
        <taxon>Dorea</taxon>
    </lineage>
</organism>
<dbReference type="RefSeq" id="WP_006426676.1">
    <property type="nucleotide sequence ID" value="NZ_CAXSPU010000017.1"/>
</dbReference>
<evidence type="ECO:0000259" key="7">
    <source>
        <dbReference type="Pfam" id="PF16188"/>
    </source>
</evidence>
<keyword evidence="2" id="KW-0479">Metal-binding</keyword>
<dbReference type="OrthoDB" id="9806388at2"/>
<evidence type="ECO:0000259" key="6">
    <source>
        <dbReference type="Pfam" id="PF01321"/>
    </source>
</evidence>
<dbReference type="Gene3D" id="3.90.230.10">
    <property type="entry name" value="Creatinase/methionine aminopeptidase superfamily"/>
    <property type="match status" value="1"/>
</dbReference>
<dbReference type="EC" id="3.4.-.-" evidence="8"/>
<dbReference type="Gene3D" id="3.40.350.10">
    <property type="entry name" value="Creatinase/prolidase N-terminal domain"/>
    <property type="match status" value="2"/>
</dbReference>
<evidence type="ECO:0000259" key="5">
    <source>
        <dbReference type="Pfam" id="PF00557"/>
    </source>
</evidence>
<dbReference type="FunFam" id="3.90.230.10:FF:000007">
    <property type="entry name" value="Xaa-Pro aminopeptidase P"/>
    <property type="match status" value="1"/>
</dbReference>
<dbReference type="Proteomes" id="UP000095597">
    <property type="component" value="Unassembled WGS sequence"/>
</dbReference>
<evidence type="ECO:0000313" key="9">
    <source>
        <dbReference type="EMBL" id="CUQ10520.1"/>
    </source>
</evidence>
<evidence type="ECO:0000256" key="3">
    <source>
        <dbReference type="ARBA" id="ARBA00022801"/>
    </source>
</evidence>
<evidence type="ECO:0000313" key="10">
    <source>
        <dbReference type="Proteomes" id="UP000095485"/>
    </source>
</evidence>
<evidence type="ECO:0000313" key="8">
    <source>
        <dbReference type="EMBL" id="CUM79320.1"/>
    </source>
</evidence>
<evidence type="ECO:0000256" key="1">
    <source>
        <dbReference type="ARBA" id="ARBA00008766"/>
    </source>
</evidence>
<evidence type="ECO:0000256" key="2">
    <source>
        <dbReference type="ARBA" id="ARBA00022723"/>
    </source>
</evidence>
<dbReference type="EMBL" id="CZAY01000025">
    <property type="protein sequence ID" value="CUQ10520.1"/>
    <property type="molecule type" value="Genomic_DNA"/>
</dbReference>
<keyword evidence="3 8" id="KW-0378">Hydrolase</keyword>
<evidence type="ECO:0000256" key="4">
    <source>
        <dbReference type="ARBA" id="ARBA00023211"/>
    </source>
</evidence>
<reference evidence="10 11" key="1">
    <citation type="submission" date="2015-09" db="EMBL/GenBank/DDBJ databases">
        <authorList>
            <consortium name="Pathogen Informatics"/>
        </authorList>
    </citation>
    <scope>NUCLEOTIDE SEQUENCE [LARGE SCALE GENOMIC DNA]</scope>
    <source>
        <strain evidence="9 10">2789STDY5834914</strain>
        <strain evidence="8 11">2789STDY5834961</strain>
    </source>
</reference>
<dbReference type="Pfam" id="PF16189">
    <property type="entry name" value="Creatinase_N_2"/>
    <property type="match status" value="1"/>
</dbReference>
<accession>A0A173RMV4</accession>
<dbReference type="SUPFAM" id="SSF55920">
    <property type="entry name" value="Creatinase/aminopeptidase"/>
    <property type="match status" value="1"/>
</dbReference>
<dbReference type="GO" id="GO:0016787">
    <property type="term" value="F:hydrolase activity"/>
    <property type="evidence" value="ECO:0007669"/>
    <property type="project" value="UniProtKB-KW"/>
</dbReference>
<dbReference type="PANTHER" id="PTHR43763">
    <property type="entry name" value="XAA-PRO AMINOPEPTIDASE 1"/>
    <property type="match status" value="1"/>
</dbReference>
<feature type="domain" description="Peptidase M24 C-terminal" evidence="7">
    <location>
        <begin position="536"/>
        <end position="596"/>
    </location>
</feature>
<protein>
    <submittedName>
        <fullName evidence="8">Uncharacterized peptidase SA1530</fullName>
        <ecNumber evidence="8">3.4.-.-</ecNumber>
    </submittedName>
</protein>
<sequence length="596" mass="68003">MTEVAKRIEKLRALMAEQNIDAYVVPTADFHQSEYVGEHFKARKFITGFSGSYGTAVIAKDDAGLWTDGRYFTQALTEMEGSGVRLMKMFVDDTPSTTEWLAQKIPEGGKVAFDGRVLSMGEGQEYEEVLGAKNITIEYEVDLIDQIWEDRPSLSKKPCFFLEDKYTGENVASKLKRVREKMAEYGATVHLIASLDDNAWLLNFRGDDIDFFPLVLDYVIVRKDSVDLYIDDSKLNDRIREEMAKNNVNIHPYNDIYEDAKKIGADEVALIDPMKMNYALYKSLPCKVVEGANPTILMKAIKNAVEIENIKNAELKDSIALTKFIYWVKKNYDKMEITELSASDKLTALRAEQEGYIRDSFEPLQAFGEHAAMMHYAPSKETDVVLKEGGMLLSDTGGGYYEGSTDITRTTVLGHITPELKKYYTAVYRAMQHLSAANFLYGNHGWSLDVLARQPIWDMNKDFQCGTGHGFGYLGSIHEPPTGFRWYIVPSKNEHHQFEPGMVITDEPGIYEEGDFGIRIENNLLTVNGEKNKYGQFMHFETLNFVPIDLDGIDPEELTRSEKEWLNDYHKACYEKVGPYLTDEEREWLKEYTRAI</sequence>
<dbReference type="Proteomes" id="UP000095485">
    <property type="component" value="Unassembled WGS sequence"/>
</dbReference>
<keyword evidence="4" id="KW-0464">Manganese</keyword>
<gene>
    <name evidence="9" type="ORF">ERS852526_02830</name>
    <name evidence="8" type="ORF">ERS852573_00581</name>
</gene>
<dbReference type="Pfam" id="PF01321">
    <property type="entry name" value="Creatinase_N"/>
    <property type="match status" value="1"/>
</dbReference>
<dbReference type="SUPFAM" id="SSF53092">
    <property type="entry name" value="Creatinase/prolidase N-terminal domain"/>
    <property type="match status" value="1"/>
</dbReference>
<dbReference type="GeneID" id="96230103"/>
<dbReference type="Pfam" id="PF16188">
    <property type="entry name" value="Peptidase_M24_C"/>
    <property type="match status" value="1"/>
</dbReference>
<feature type="domain" description="Peptidase M24" evidence="5">
    <location>
        <begin position="308"/>
        <end position="525"/>
    </location>
</feature>
<dbReference type="EMBL" id="CYXO01000002">
    <property type="protein sequence ID" value="CUM79320.1"/>
    <property type="molecule type" value="Genomic_DNA"/>
</dbReference>
<dbReference type="STRING" id="88431.ERS852423_01090"/>
<name>A0A173RMV4_9FIRM</name>
<feature type="domain" description="Creatinase N-terminal" evidence="6">
    <location>
        <begin position="7"/>
        <end position="142"/>
    </location>
</feature>
<dbReference type="GO" id="GO:0005737">
    <property type="term" value="C:cytoplasm"/>
    <property type="evidence" value="ECO:0007669"/>
    <property type="project" value="UniProtKB-ARBA"/>
</dbReference>
<dbReference type="InterPro" id="IPR000994">
    <property type="entry name" value="Pept_M24"/>
</dbReference>
<dbReference type="InterPro" id="IPR032416">
    <property type="entry name" value="Peptidase_M24_C"/>
</dbReference>